<feature type="transmembrane region" description="Helical" evidence="1">
    <location>
        <begin position="24"/>
        <end position="42"/>
    </location>
</feature>
<protein>
    <submittedName>
        <fullName evidence="2">Uncharacterized protein</fullName>
    </submittedName>
</protein>
<keyword evidence="1" id="KW-0812">Transmembrane</keyword>
<evidence type="ECO:0000313" key="2">
    <source>
        <dbReference type="EMBL" id="RMA97199.1"/>
    </source>
</evidence>
<accession>A0A3M0BLP9</accession>
<dbReference type="OrthoDB" id="14919at2"/>
<comment type="caution">
    <text evidence="2">The sequence shown here is derived from an EMBL/GenBank/DDBJ whole genome shotgun (WGS) entry which is preliminary data.</text>
</comment>
<keyword evidence="1" id="KW-1133">Transmembrane helix</keyword>
<evidence type="ECO:0000313" key="3">
    <source>
        <dbReference type="Proteomes" id="UP000280842"/>
    </source>
</evidence>
<keyword evidence="3" id="KW-1185">Reference proteome</keyword>
<proteinExistence type="predicted"/>
<keyword evidence="1" id="KW-0472">Membrane</keyword>
<organism evidence="2 3">
    <name type="scientific">Hydrogenothermus marinus</name>
    <dbReference type="NCBI Taxonomy" id="133270"/>
    <lineage>
        <taxon>Bacteria</taxon>
        <taxon>Pseudomonadati</taxon>
        <taxon>Aquificota</taxon>
        <taxon>Aquificia</taxon>
        <taxon>Aquificales</taxon>
        <taxon>Hydrogenothermaceae</taxon>
        <taxon>Hydrogenothermus</taxon>
    </lineage>
</organism>
<dbReference type="Proteomes" id="UP000280842">
    <property type="component" value="Unassembled WGS sequence"/>
</dbReference>
<evidence type="ECO:0000256" key="1">
    <source>
        <dbReference type="SAM" id="Phobius"/>
    </source>
</evidence>
<sequence length="75" mass="8781">MASHLENTKAVDKITYHTDAVPTWWMLFWIGYILFTVAYIIFDWIPDFTGWLGVIGQGPDAADKYIWLRELMRNG</sequence>
<gene>
    <name evidence="2" type="ORF">CLV39_0855</name>
</gene>
<name>A0A3M0BLP9_9AQUI</name>
<dbReference type="AlphaFoldDB" id="A0A3M0BLP9"/>
<dbReference type="RefSeq" id="WP_121922985.1">
    <property type="nucleotide sequence ID" value="NZ_REFO01000011.1"/>
</dbReference>
<dbReference type="EMBL" id="REFO01000011">
    <property type="protein sequence ID" value="RMA97199.1"/>
    <property type="molecule type" value="Genomic_DNA"/>
</dbReference>
<reference evidence="2 3" key="1">
    <citation type="submission" date="2018-10" db="EMBL/GenBank/DDBJ databases">
        <title>Genomic Encyclopedia of Archaeal and Bacterial Type Strains, Phase II (KMG-II): from individual species to whole genera.</title>
        <authorList>
            <person name="Goeker M."/>
        </authorList>
    </citation>
    <scope>NUCLEOTIDE SEQUENCE [LARGE SCALE GENOMIC DNA]</scope>
    <source>
        <strain evidence="2 3">VM1</strain>
    </source>
</reference>